<dbReference type="InterPro" id="IPR011006">
    <property type="entry name" value="CheY-like_superfamily"/>
</dbReference>
<dbReference type="SUPFAM" id="SSF52172">
    <property type="entry name" value="CheY-like"/>
    <property type="match status" value="1"/>
</dbReference>
<evidence type="ECO:0000256" key="4">
    <source>
        <dbReference type="ARBA" id="ARBA00023125"/>
    </source>
</evidence>
<evidence type="ECO:0000259" key="7">
    <source>
        <dbReference type="PROSITE" id="PS50110"/>
    </source>
</evidence>
<dbReference type="InterPro" id="IPR000792">
    <property type="entry name" value="Tscrpt_reg_LuxR_C"/>
</dbReference>
<keyword evidence="2" id="KW-0902">Two-component regulatory system</keyword>
<dbReference type="Gene3D" id="1.10.10.10">
    <property type="entry name" value="Winged helix-like DNA-binding domain superfamily/Winged helix DNA-binding domain"/>
    <property type="match status" value="1"/>
</dbReference>
<keyword evidence="5" id="KW-0804">Transcription</keyword>
<evidence type="ECO:0000256" key="5">
    <source>
        <dbReference type="ARBA" id="ARBA00023163"/>
    </source>
</evidence>
<dbReference type="OrthoDB" id="192836at2"/>
<sequence>MEGKIKVAIVEDDLEWIELLKIILFKEEDILLVGVATNKDEAVRLSQALDQIDIFLVDINLTENNLDGIFVALELRENNYPGKVIMLTSMIEEEIVQKSFVAGVSNYFLKKNAPELPSLIRKAYAERTPIEILANDYCRLKKEEKLKALTPAERQLYELAESGMTRIEMERKLLKSENTIKGQIKKLLRKLEASNTKEAIRKVKSGGIL</sequence>
<dbReference type="PANTHER" id="PTHR43214:SF44">
    <property type="entry name" value="TWO-COMPONENT RESPONSE REGULATOR"/>
    <property type="match status" value="1"/>
</dbReference>
<reference evidence="8 9" key="1">
    <citation type="submission" date="2016-10" db="EMBL/GenBank/DDBJ databases">
        <title>Paenibacillus species isolates.</title>
        <authorList>
            <person name="Beno S.M."/>
        </authorList>
    </citation>
    <scope>NUCLEOTIDE SEQUENCE [LARGE SCALE GENOMIC DNA]</scope>
    <source>
        <strain evidence="8 9">FSL H7-0710</strain>
    </source>
</reference>
<protein>
    <recommendedName>
        <fullName evidence="7">Response regulatory domain-containing protein</fullName>
    </recommendedName>
</protein>
<evidence type="ECO:0000313" key="8">
    <source>
        <dbReference type="EMBL" id="OMD35669.1"/>
    </source>
</evidence>
<keyword evidence="3" id="KW-0805">Transcription regulation</keyword>
<dbReference type="Proteomes" id="UP000187439">
    <property type="component" value="Unassembled WGS sequence"/>
</dbReference>
<evidence type="ECO:0000256" key="3">
    <source>
        <dbReference type="ARBA" id="ARBA00023015"/>
    </source>
</evidence>
<organism evidence="8 9">
    <name type="scientific">Paenibacillus odorifer</name>
    <dbReference type="NCBI Taxonomy" id="189426"/>
    <lineage>
        <taxon>Bacteria</taxon>
        <taxon>Bacillati</taxon>
        <taxon>Bacillota</taxon>
        <taxon>Bacilli</taxon>
        <taxon>Bacillales</taxon>
        <taxon>Paenibacillaceae</taxon>
        <taxon>Paenibacillus</taxon>
    </lineage>
</organism>
<dbReference type="SUPFAM" id="SSF46894">
    <property type="entry name" value="C-terminal effector domain of the bipartite response regulators"/>
    <property type="match status" value="1"/>
</dbReference>
<dbReference type="PANTHER" id="PTHR43214">
    <property type="entry name" value="TWO-COMPONENT RESPONSE REGULATOR"/>
    <property type="match status" value="1"/>
</dbReference>
<comment type="caution">
    <text evidence="8">The sequence shown here is derived from an EMBL/GenBank/DDBJ whole genome shotgun (WGS) entry which is preliminary data.</text>
</comment>
<dbReference type="PROSITE" id="PS50110">
    <property type="entry name" value="RESPONSE_REGULATORY"/>
    <property type="match status" value="1"/>
</dbReference>
<gene>
    <name evidence="8" type="ORF">BSK52_26580</name>
</gene>
<proteinExistence type="predicted"/>
<dbReference type="Gene3D" id="3.40.50.2300">
    <property type="match status" value="1"/>
</dbReference>
<dbReference type="InterPro" id="IPR039420">
    <property type="entry name" value="WalR-like"/>
</dbReference>
<evidence type="ECO:0000313" key="9">
    <source>
        <dbReference type="Proteomes" id="UP000187439"/>
    </source>
</evidence>
<dbReference type="InterPro" id="IPR036388">
    <property type="entry name" value="WH-like_DNA-bd_sf"/>
</dbReference>
<dbReference type="Pfam" id="PF00072">
    <property type="entry name" value="Response_reg"/>
    <property type="match status" value="1"/>
</dbReference>
<dbReference type="AlphaFoldDB" id="A0A1R0XKV3"/>
<dbReference type="SMART" id="SM00421">
    <property type="entry name" value="HTH_LUXR"/>
    <property type="match status" value="1"/>
</dbReference>
<keyword evidence="1 6" id="KW-0597">Phosphoprotein</keyword>
<dbReference type="GO" id="GO:0003677">
    <property type="term" value="F:DNA binding"/>
    <property type="evidence" value="ECO:0007669"/>
    <property type="project" value="UniProtKB-KW"/>
</dbReference>
<evidence type="ECO:0000256" key="2">
    <source>
        <dbReference type="ARBA" id="ARBA00023012"/>
    </source>
</evidence>
<feature type="domain" description="Response regulatory" evidence="7">
    <location>
        <begin position="6"/>
        <end position="125"/>
    </location>
</feature>
<accession>A0A1R0XKV3</accession>
<dbReference type="InterPro" id="IPR016032">
    <property type="entry name" value="Sig_transdc_resp-reg_C-effctor"/>
</dbReference>
<dbReference type="EMBL" id="MPTC01000037">
    <property type="protein sequence ID" value="OMD35669.1"/>
    <property type="molecule type" value="Genomic_DNA"/>
</dbReference>
<name>A0A1R0XKV3_9BACL</name>
<dbReference type="InterPro" id="IPR001789">
    <property type="entry name" value="Sig_transdc_resp-reg_receiver"/>
</dbReference>
<dbReference type="SMART" id="SM00448">
    <property type="entry name" value="REC"/>
    <property type="match status" value="1"/>
</dbReference>
<evidence type="ECO:0000256" key="6">
    <source>
        <dbReference type="PROSITE-ProRule" id="PRU00169"/>
    </source>
</evidence>
<dbReference type="RefSeq" id="WP_076121291.1">
    <property type="nucleotide sequence ID" value="NZ_MPTC01000037.1"/>
</dbReference>
<dbReference type="GO" id="GO:0006355">
    <property type="term" value="P:regulation of DNA-templated transcription"/>
    <property type="evidence" value="ECO:0007669"/>
    <property type="project" value="InterPro"/>
</dbReference>
<feature type="modified residue" description="4-aspartylphosphate" evidence="6">
    <location>
        <position position="58"/>
    </location>
</feature>
<keyword evidence="4" id="KW-0238">DNA-binding</keyword>
<dbReference type="GO" id="GO:0000160">
    <property type="term" value="P:phosphorelay signal transduction system"/>
    <property type="evidence" value="ECO:0007669"/>
    <property type="project" value="UniProtKB-KW"/>
</dbReference>
<evidence type="ECO:0000256" key="1">
    <source>
        <dbReference type="ARBA" id="ARBA00022553"/>
    </source>
</evidence>